<dbReference type="GO" id="GO:0008652">
    <property type="term" value="P:amino acid biosynthetic process"/>
    <property type="evidence" value="ECO:0007669"/>
    <property type="project" value="UniProtKB-ARBA"/>
</dbReference>
<dbReference type="InterPro" id="IPR050571">
    <property type="entry name" value="Class-IV_PLP-Dep_Aminotrnsfr"/>
</dbReference>
<comment type="cofactor">
    <cofactor evidence="1 12">
        <name>pyridoxal 5'-phosphate</name>
        <dbReference type="ChEBI" id="CHEBI:597326"/>
    </cofactor>
</comment>
<keyword evidence="4" id="KW-0289">Folate biosynthesis</keyword>
<dbReference type="GO" id="GO:0005829">
    <property type="term" value="C:cytosol"/>
    <property type="evidence" value="ECO:0007669"/>
    <property type="project" value="TreeGrafter"/>
</dbReference>
<evidence type="ECO:0000256" key="11">
    <source>
        <dbReference type="RuleBase" id="RU004106"/>
    </source>
</evidence>
<evidence type="ECO:0000256" key="10">
    <source>
        <dbReference type="ARBA" id="ARBA00080135"/>
    </source>
</evidence>
<gene>
    <name evidence="13" type="ORF">DFQ59_101453</name>
</gene>
<name>A0A369CMS9_9GAMM</name>
<reference evidence="13 14" key="1">
    <citation type="submission" date="2018-07" db="EMBL/GenBank/DDBJ databases">
        <title>Genomic Encyclopedia of Type Strains, Phase IV (KMG-IV): sequencing the most valuable type-strain genomes for metagenomic binning, comparative biology and taxonomic classification.</title>
        <authorList>
            <person name="Goeker M."/>
        </authorList>
    </citation>
    <scope>NUCLEOTIDE SEQUENCE [LARGE SCALE GENOMIC DNA]</scope>
    <source>
        <strain evidence="13 14">DSM 26407</strain>
    </source>
</reference>
<evidence type="ECO:0000313" key="13">
    <source>
        <dbReference type="EMBL" id="RCX33154.1"/>
    </source>
</evidence>
<dbReference type="Gene3D" id="3.30.470.10">
    <property type="match status" value="1"/>
</dbReference>
<dbReference type="PROSITE" id="PS00770">
    <property type="entry name" value="AA_TRANSFER_CLASS_4"/>
    <property type="match status" value="1"/>
</dbReference>
<dbReference type="EMBL" id="QPJY01000001">
    <property type="protein sequence ID" value="RCX33154.1"/>
    <property type="molecule type" value="Genomic_DNA"/>
</dbReference>
<keyword evidence="3 12" id="KW-0663">Pyridoxal phosphate</keyword>
<dbReference type="InterPro" id="IPR043132">
    <property type="entry name" value="BCAT-like_C"/>
</dbReference>
<dbReference type="PANTHER" id="PTHR42743">
    <property type="entry name" value="AMINO-ACID AMINOTRANSFERASE"/>
    <property type="match status" value="1"/>
</dbReference>
<evidence type="ECO:0000256" key="6">
    <source>
        <dbReference type="ARBA" id="ARBA00035676"/>
    </source>
</evidence>
<evidence type="ECO:0000256" key="5">
    <source>
        <dbReference type="ARBA" id="ARBA00035633"/>
    </source>
</evidence>
<comment type="catalytic activity">
    <reaction evidence="7">
        <text>4-amino-4-deoxychorismate = 4-aminobenzoate + pyruvate + H(+)</text>
        <dbReference type="Rhea" id="RHEA:16201"/>
        <dbReference type="ChEBI" id="CHEBI:15361"/>
        <dbReference type="ChEBI" id="CHEBI:15378"/>
        <dbReference type="ChEBI" id="CHEBI:17836"/>
        <dbReference type="ChEBI" id="CHEBI:58406"/>
        <dbReference type="EC" id="4.1.3.38"/>
    </reaction>
</comment>
<evidence type="ECO:0000256" key="2">
    <source>
        <dbReference type="ARBA" id="ARBA00009320"/>
    </source>
</evidence>
<evidence type="ECO:0000256" key="1">
    <source>
        <dbReference type="ARBA" id="ARBA00001933"/>
    </source>
</evidence>
<dbReference type="InterPro" id="IPR001544">
    <property type="entry name" value="Aminotrans_IV"/>
</dbReference>
<dbReference type="OrthoDB" id="21319at2"/>
<organism evidence="13 14">
    <name type="scientific">Thioalbus denitrificans</name>
    <dbReference type="NCBI Taxonomy" id="547122"/>
    <lineage>
        <taxon>Bacteria</taxon>
        <taxon>Pseudomonadati</taxon>
        <taxon>Pseudomonadota</taxon>
        <taxon>Gammaproteobacteria</taxon>
        <taxon>Chromatiales</taxon>
        <taxon>Ectothiorhodospiraceae</taxon>
        <taxon>Thioalbus</taxon>
    </lineage>
</organism>
<evidence type="ECO:0000313" key="14">
    <source>
        <dbReference type="Proteomes" id="UP000252707"/>
    </source>
</evidence>
<dbReference type="SUPFAM" id="SSF56752">
    <property type="entry name" value="D-aminoacid aminotransferase-like PLP-dependent enzymes"/>
    <property type="match status" value="1"/>
</dbReference>
<evidence type="ECO:0000256" key="8">
    <source>
        <dbReference type="ARBA" id="ARBA00054027"/>
    </source>
</evidence>
<dbReference type="Gene3D" id="3.20.10.10">
    <property type="entry name" value="D-amino Acid Aminotransferase, subunit A, domain 2"/>
    <property type="match status" value="1"/>
</dbReference>
<dbReference type="FunFam" id="3.20.10.10:FF:000002">
    <property type="entry name" value="D-alanine aminotransferase"/>
    <property type="match status" value="1"/>
</dbReference>
<dbReference type="EC" id="4.1.3.38" evidence="6"/>
<evidence type="ECO:0000256" key="9">
    <source>
        <dbReference type="ARBA" id="ARBA00069174"/>
    </source>
</evidence>
<proteinExistence type="inferred from homology"/>
<comment type="function">
    <text evidence="8">Involved in the biosynthesis of p-aminobenzoate (PABA), a precursor of tetrahydrofolate. Converts 4-amino-4-deoxychorismate into 4-aminobenzoate (PABA) and pyruvate.</text>
</comment>
<dbReference type="AlphaFoldDB" id="A0A369CMS9"/>
<accession>A0A369CMS9</accession>
<comment type="similarity">
    <text evidence="2 11">Belongs to the class-IV pyridoxal-phosphate-dependent aminotransferase family.</text>
</comment>
<keyword evidence="14" id="KW-1185">Reference proteome</keyword>
<comment type="caution">
    <text evidence="13">The sequence shown here is derived from an EMBL/GenBank/DDBJ whole genome shotgun (WGS) entry which is preliminary data.</text>
</comment>
<dbReference type="Proteomes" id="UP000252707">
    <property type="component" value="Unassembled WGS sequence"/>
</dbReference>
<dbReference type="InterPro" id="IPR018300">
    <property type="entry name" value="Aminotrans_IV_CS"/>
</dbReference>
<evidence type="ECO:0000256" key="12">
    <source>
        <dbReference type="RuleBase" id="RU004516"/>
    </source>
</evidence>
<protein>
    <recommendedName>
        <fullName evidence="9">Aminodeoxychorismate lyase</fullName>
        <ecNumber evidence="6">4.1.3.38</ecNumber>
    </recommendedName>
    <alternativeName>
        <fullName evidence="10">4-amino-4-deoxychorismate lyase</fullName>
    </alternativeName>
</protein>
<dbReference type="GO" id="GO:0008696">
    <property type="term" value="F:4-amino-4-deoxychorismate lyase activity"/>
    <property type="evidence" value="ECO:0007669"/>
    <property type="project" value="UniProtKB-EC"/>
</dbReference>
<dbReference type="GO" id="GO:0046656">
    <property type="term" value="P:folic acid biosynthetic process"/>
    <property type="evidence" value="ECO:0007669"/>
    <property type="project" value="UniProtKB-KW"/>
</dbReference>
<evidence type="ECO:0000256" key="7">
    <source>
        <dbReference type="ARBA" id="ARBA00049529"/>
    </source>
</evidence>
<sequence>MSIVYLNGEFLPAEQAHVPVLDRGFLFGDGVYEVVPAYGGRLLRLEQHLARLEQSLAGIRMSPPLEREAWARILEELIRRNDGDTDISVYLQVTRGVAPKRDHAFPAEVRPTVFAMTSPIPPVPARVLEEGVAAITLDDIRWSYCNIKAITLLPNVLLRQQAVDSGAAEAILIRDGHAIEGSASNLFVVLEGVIVTPPLGPQLLPGITRDLVLELCARHGLPHREAAITEAELRGAREIWVTSSTKEVVPVTRLDGQPVGDGSPGPVWRNVIGLYQDHKAALREGRAA</sequence>
<evidence type="ECO:0000256" key="3">
    <source>
        <dbReference type="ARBA" id="ARBA00022898"/>
    </source>
</evidence>
<dbReference type="InterPro" id="IPR036038">
    <property type="entry name" value="Aminotransferase-like"/>
</dbReference>
<dbReference type="InterPro" id="IPR043131">
    <property type="entry name" value="BCAT-like_N"/>
</dbReference>
<evidence type="ECO:0000256" key="4">
    <source>
        <dbReference type="ARBA" id="ARBA00022909"/>
    </source>
</evidence>
<comment type="pathway">
    <text evidence="5">Cofactor biosynthesis; tetrahydrofolate biosynthesis; 4-aminobenzoate from chorismate: step 2/2.</text>
</comment>
<dbReference type="Pfam" id="PF01063">
    <property type="entry name" value="Aminotran_4"/>
    <property type="match status" value="1"/>
</dbReference>
<dbReference type="CDD" id="cd01558">
    <property type="entry name" value="D-AAT_like"/>
    <property type="match status" value="1"/>
</dbReference>
<dbReference type="RefSeq" id="WP_114278027.1">
    <property type="nucleotide sequence ID" value="NZ_QPJY01000001.1"/>
</dbReference>
<dbReference type="PANTHER" id="PTHR42743:SF10">
    <property type="entry name" value="D-ALANINE AMINOTRANSFERASE"/>
    <property type="match status" value="1"/>
</dbReference>